<evidence type="ECO:0000256" key="5">
    <source>
        <dbReference type="ARBA" id="ARBA00023136"/>
    </source>
</evidence>
<evidence type="ECO:0000259" key="8">
    <source>
        <dbReference type="Pfam" id="PF06738"/>
    </source>
</evidence>
<keyword evidence="5 7" id="KW-0472">Membrane</keyword>
<evidence type="ECO:0000256" key="7">
    <source>
        <dbReference type="SAM" id="Phobius"/>
    </source>
</evidence>
<dbReference type="PANTHER" id="PTHR34390">
    <property type="entry name" value="UPF0442 PROTEIN YJJB-RELATED"/>
    <property type="match status" value="1"/>
</dbReference>
<name>A0A7W8CWX6_9FIRM</name>
<dbReference type="InterPro" id="IPR010619">
    <property type="entry name" value="ThrE-like_N"/>
</dbReference>
<feature type="transmembrane region" description="Helical" evidence="7">
    <location>
        <begin position="191"/>
        <end position="211"/>
    </location>
</feature>
<dbReference type="GO" id="GO:0022857">
    <property type="term" value="F:transmembrane transporter activity"/>
    <property type="evidence" value="ECO:0007669"/>
    <property type="project" value="InterPro"/>
</dbReference>
<protein>
    <submittedName>
        <fullName evidence="10">Uncharacterized membrane protein YjjP (DUF1212 family)</fullName>
    </submittedName>
</protein>
<dbReference type="Proteomes" id="UP000539953">
    <property type="component" value="Unassembled WGS sequence"/>
</dbReference>
<dbReference type="EMBL" id="JACHHK010000003">
    <property type="protein sequence ID" value="MBB5183135.1"/>
    <property type="molecule type" value="Genomic_DNA"/>
</dbReference>
<evidence type="ECO:0000313" key="10">
    <source>
        <dbReference type="EMBL" id="MBB5183135.1"/>
    </source>
</evidence>
<dbReference type="Pfam" id="PF12821">
    <property type="entry name" value="ThrE_2"/>
    <property type="match status" value="1"/>
</dbReference>
<feature type="transmembrane region" description="Helical" evidence="7">
    <location>
        <begin position="301"/>
        <end position="318"/>
    </location>
</feature>
<keyword evidence="3 7" id="KW-0812">Transmembrane</keyword>
<dbReference type="InterPro" id="IPR024528">
    <property type="entry name" value="ThrE_2"/>
</dbReference>
<evidence type="ECO:0000256" key="2">
    <source>
        <dbReference type="ARBA" id="ARBA00022475"/>
    </source>
</evidence>
<feature type="transmembrane region" description="Helical" evidence="7">
    <location>
        <begin position="262"/>
        <end position="281"/>
    </location>
</feature>
<sequence>MNTTIERNHMVIQWHNYAKKFKNTPISEANLEEKSILIGRVGLMLLSCGTAAWRVRRAMNMLAKALDVTCTMEIGFTTLNYTCFDDQQCFSQTLSLTNNGVNTNKLHALTQFVEQFSSRYLQANSVQIHETLDAIDQMPGLYSPLQLGLASAVACASFTFLLGGGPAEMFGALIGAGIGNDIRAHMQRRKLTQFLCIMVSVSIACLCYTLSLRCLEHVFDLSTQHEIGYICSMLFIIPGFPFITSGFDFAKSDMHSGLERMSFFIMTVTVACITGWIMAYFLGLEPGSFLPMTIAPQWKVMLWLVFSFGGVFGFSMMFNSPMRLCALAAIIGSLSNTLRLVLVNYADCPAALGAFIGAMTAGLLAYALHNRYGYPRIAVTVPSIVIMVPGLYLYRGFYGLGTQSIDEAMSSLMTAVIILLCIPLGLIFARILTDPDFRHCT</sequence>
<dbReference type="GO" id="GO:0005886">
    <property type="term" value="C:plasma membrane"/>
    <property type="evidence" value="ECO:0007669"/>
    <property type="project" value="UniProtKB-SubCell"/>
</dbReference>
<keyword evidence="11" id="KW-1185">Reference proteome</keyword>
<evidence type="ECO:0000256" key="4">
    <source>
        <dbReference type="ARBA" id="ARBA00022989"/>
    </source>
</evidence>
<dbReference type="PANTHER" id="PTHR34390:SF2">
    <property type="entry name" value="SUCCINATE TRANSPORTER SUBUNIT YJJP-RELATED"/>
    <property type="match status" value="1"/>
</dbReference>
<evidence type="ECO:0000256" key="3">
    <source>
        <dbReference type="ARBA" id="ARBA00022692"/>
    </source>
</evidence>
<keyword evidence="2" id="KW-1003">Cell membrane</keyword>
<feature type="transmembrane region" description="Helical" evidence="7">
    <location>
        <begin position="325"/>
        <end position="345"/>
    </location>
</feature>
<evidence type="ECO:0000313" key="11">
    <source>
        <dbReference type="Proteomes" id="UP000539953"/>
    </source>
</evidence>
<reference evidence="10 11" key="1">
    <citation type="submission" date="2020-08" db="EMBL/GenBank/DDBJ databases">
        <title>Genomic Encyclopedia of Type Strains, Phase IV (KMG-IV): sequencing the most valuable type-strain genomes for metagenomic binning, comparative biology and taxonomic classification.</title>
        <authorList>
            <person name="Goeker M."/>
        </authorList>
    </citation>
    <scope>NUCLEOTIDE SEQUENCE [LARGE SCALE GENOMIC DNA]</scope>
    <source>
        <strain evidence="10 11">DSM 25799</strain>
    </source>
</reference>
<comment type="similarity">
    <text evidence="6">Belongs to the ThrE exporter (TC 2.A.79) family.</text>
</comment>
<proteinExistence type="inferred from homology"/>
<comment type="caution">
    <text evidence="10">The sequence shown here is derived from an EMBL/GenBank/DDBJ whole genome shotgun (WGS) entry which is preliminary data.</text>
</comment>
<dbReference type="GO" id="GO:0015744">
    <property type="term" value="P:succinate transport"/>
    <property type="evidence" value="ECO:0007669"/>
    <property type="project" value="TreeGrafter"/>
</dbReference>
<evidence type="ECO:0000256" key="1">
    <source>
        <dbReference type="ARBA" id="ARBA00004651"/>
    </source>
</evidence>
<feature type="transmembrane region" description="Helical" evidence="7">
    <location>
        <begin position="409"/>
        <end position="429"/>
    </location>
</feature>
<organism evidence="10 11">
    <name type="scientific">Catenisphaera adipataccumulans</name>
    <dbReference type="NCBI Taxonomy" id="700500"/>
    <lineage>
        <taxon>Bacteria</taxon>
        <taxon>Bacillati</taxon>
        <taxon>Bacillota</taxon>
        <taxon>Erysipelotrichia</taxon>
        <taxon>Erysipelotrichales</taxon>
        <taxon>Erysipelotrichaceae</taxon>
        <taxon>Catenisphaera</taxon>
    </lineage>
</organism>
<dbReference type="Pfam" id="PF06738">
    <property type="entry name" value="ThrE"/>
    <property type="match status" value="1"/>
</dbReference>
<feature type="transmembrane region" description="Helical" evidence="7">
    <location>
        <begin position="377"/>
        <end position="397"/>
    </location>
</feature>
<gene>
    <name evidence="10" type="ORF">HNQ47_001155</name>
</gene>
<dbReference type="AlphaFoldDB" id="A0A7W8CWX6"/>
<comment type="subcellular location">
    <subcellularLocation>
        <location evidence="1">Cell membrane</location>
        <topology evidence="1">Multi-pass membrane protein</topology>
    </subcellularLocation>
</comment>
<accession>A0A7W8CWX6</accession>
<keyword evidence="4 7" id="KW-1133">Transmembrane helix</keyword>
<feature type="domain" description="Threonine/Serine exporter ThrE" evidence="9">
    <location>
        <begin position="305"/>
        <end position="430"/>
    </location>
</feature>
<feature type="transmembrane region" description="Helical" evidence="7">
    <location>
        <begin position="351"/>
        <end position="368"/>
    </location>
</feature>
<feature type="domain" description="Threonine/serine exporter-like N-terminal" evidence="8">
    <location>
        <begin position="38"/>
        <end position="281"/>
    </location>
</feature>
<dbReference type="RefSeq" id="WP_183328423.1">
    <property type="nucleotide sequence ID" value="NZ_JACHHK010000003.1"/>
</dbReference>
<feature type="transmembrane region" description="Helical" evidence="7">
    <location>
        <begin position="227"/>
        <end position="250"/>
    </location>
</feature>
<dbReference type="InterPro" id="IPR050539">
    <property type="entry name" value="ThrE_Dicarb/AminoAcid_Exp"/>
</dbReference>
<evidence type="ECO:0000259" key="9">
    <source>
        <dbReference type="Pfam" id="PF12821"/>
    </source>
</evidence>
<evidence type="ECO:0000256" key="6">
    <source>
        <dbReference type="ARBA" id="ARBA00034125"/>
    </source>
</evidence>